<keyword evidence="4" id="KW-1185">Reference proteome</keyword>
<dbReference type="PANTHER" id="PTHR46599">
    <property type="entry name" value="PIGGYBAC TRANSPOSABLE ELEMENT-DERIVED PROTEIN 4"/>
    <property type="match status" value="1"/>
</dbReference>
<dbReference type="InParanoid" id="A7SBW9"/>
<gene>
    <name evidence="3" type="ORF">NEMVEDRAFT_v1g209903</name>
</gene>
<dbReference type="InterPro" id="IPR029526">
    <property type="entry name" value="PGBD"/>
</dbReference>
<feature type="domain" description="PiggyBac transposable element-derived protein" evidence="2">
    <location>
        <begin position="35"/>
        <end position="166"/>
    </location>
</feature>
<sequence>MPRKKKNPWEGLHGQTTTRPRARPQQKSFGGTLGNLYFDNFFSSVGLMASLLERRIYAMATTRQNRKEFLKEMNTFKLKRGESKVMQKSGVNACVWQDKRKDFFLSTNAQPIGQDTVNQKNKDGSLCEVRAPLCVVVYNKYTGGVDYADQKCNDYRIRIESRRWYRYLV</sequence>
<dbReference type="OMA" id="FISWADK"/>
<name>A7SBW9_NEMVE</name>
<dbReference type="HOGENOM" id="CLU_1580370_0_0_1"/>
<dbReference type="AlphaFoldDB" id="A7SBW9"/>
<accession>A7SBW9</accession>
<reference evidence="3 4" key="1">
    <citation type="journal article" date="2007" name="Science">
        <title>Sea anemone genome reveals ancestral eumetazoan gene repertoire and genomic organization.</title>
        <authorList>
            <person name="Putnam N.H."/>
            <person name="Srivastava M."/>
            <person name="Hellsten U."/>
            <person name="Dirks B."/>
            <person name="Chapman J."/>
            <person name="Salamov A."/>
            <person name="Terry A."/>
            <person name="Shapiro H."/>
            <person name="Lindquist E."/>
            <person name="Kapitonov V.V."/>
            <person name="Jurka J."/>
            <person name="Genikhovich G."/>
            <person name="Grigoriev I.V."/>
            <person name="Lucas S.M."/>
            <person name="Steele R.E."/>
            <person name="Finnerty J.R."/>
            <person name="Technau U."/>
            <person name="Martindale M.Q."/>
            <person name="Rokhsar D.S."/>
        </authorList>
    </citation>
    <scope>NUCLEOTIDE SEQUENCE [LARGE SCALE GENOMIC DNA]</scope>
    <source>
        <strain evidence="4">CH2 X CH6</strain>
    </source>
</reference>
<evidence type="ECO:0000313" key="4">
    <source>
        <dbReference type="Proteomes" id="UP000001593"/>
    </source>
</evidence>
<dbReference type="EMBL" id="DS469619">
    <property type="protein sequence ID" value="EDO38800.1"/>
    <property type="molecule type" value="Genomic_DNA"/>
</dbReference>
<organism evidence="3 4">
    <name type="scientific">Nematostella vectensis</name>
    <name type="common">Starlet sea anemone</name>
    <dbReference type="NCBI Taxonomy" id="45351"/>
    <lineage>
        <taxon>Eukaryota</taxon>
        <taxon>Metazoa</taxon>
        <taxon>Cnidaria</taxon>
        <taxon>Anthozoa</taxon>
        <taxon>Hexacorallia</taxon>
        <taxon>Actiniaria</taxon>
        <taxon>Edwardsiidae</taxon>
        <taxon>Nematostella</taxon>
    </lineage>
</organism>
<dbReference type="Proteomes" id="UP000001593">
    <property type="component" value="Unassembled WGS sequence"/>
</dbReference>
<evidence type="ECO:0000259" key="2">
    <source>
        <dbReference type="Pfam" id="PF13843"/>
    </source>
</evidence>
<evidence type="ECO:0000256" key="1">
    <source>
        <dbReference type="SAM" id="MobiDB-lite"/>
    </source>
</evidence>
<feature type="compositionally biased region" description="Polar residues" evidence="1">
    <location>
        <begin position="14"/>
        <end position="28"/>
    </location>
</feature>
<evidence type="ECO:0000313" key="3">
    <source>
        <dbReference type="EMBL" id="EDO38800.1"/>
    </source>
</evidence>
<dbReference type="PhylomeDB" id="A7SBW9"/>
<protein>
    <recommendedName>
        <fullName evidence="2">PiggyBac transposable element-derived protein domain-containing protein</fullName>
    </recommendedName>
</protein>
<dbReference type="PANTHER" id="PTHR46599:SF3">
    <property type="entry name" value="PIGGYBAC TRANSPOSABLE ELEMENT-DERIVED PROTEIN 4"/>
    <property type="match status" value="1"/>
</dbReference>
<proteinExistence type="predicted"/>
<dbReference type="Pfam" id="PF13843">
    <property type="entry name" value="DDE_Tnp_1_7"/>
    <property type="match status" value="1"/>
</dbReference>
<feature type="region of interest" description="Disordered" evidence="1">
    <location>
        <begin position="1"/>
        <end position="28"/>
    </location>
</feature>